<proteinExistence type="inferred from homology"/>
<dbReference type="Pfam" id="PF20789">
    <property type="entry name" value="4HBT_3C"/>
    <property type="match status" value="1"/>
</dbReference>
<dbReference type="InterPro" id="IPR042171">
    <property type="entry name" value="Acyl-CoA_hotdog"/>
</dbReference>
<keyword evidence="6" id="KW-1185">Reference proteome</keyword>
<dbReference type="GO" id="GO:0009062">
    <property type="term" value="P:fatty acid catabolic process"/>
    <property type="evidence" value="ECO:0007669"/>
    <property type="project" value="TreeGrafter"/>
</dbReference>
<dbReference type="AlphaFoldDB" id="A0A6A6Q2S1"/>
<keyword evidence="2" id="KW-0378">Hydrolase</keyword>
<organism evidence="5 6">
    <name type="scientific">Neohortaea acidophila</name>
    <dbReference type="NCBI Taxonomy" id="245834"/>
    <lineage>
        <taxon>Eukaryota</taxon>
        <taxon>Fungi</taxon>
        <taxon>Dikarya</taxon>
        <taxon>Ascomycota</taxon>
        <taxon>Pezizomycotina</taxon>
        <taxon>Dothideomycetes</taxon>
        <taxon>Dothideomycetidae</taxon>
        <taxon>Mycosphaerellales</taxon>
        <taxon>Teratosphaeriaceae</taxon>
        <taxon>Neohortaea</taxon>
    </lineage>
</organism>
<dbReference type="Proteomes" id="UP000799767">
    <property type="component" value="Unassembled WGS sequence"/>
</dbReference>
<dbReference type="RefSeq" id="XP_033593121.1">
    <property type="nucleotide sequence ID" value="XM_033736604.1"/>
</dbReference>
<dbReference type="PANTHER" id="PTHR11066:SF35">
    <property type="entry name" value="ACYL-COA THIOESTERASE II"/>
    <property type="match status" value="1"/>
</dbReference>
<dbReference type="InterPro" id="IPR049449">
    <property type="entry name" value="TesB_ACOT8-like_N"/>
</dbReference>
<sequence length="328" mass="35775">MLQTFREQIAVEKLTEAAFVSKCPPQKLANTAPIGYGGCTIAIAVHAACLTVPRSFNVFVVSGSFLGPAQTDRRLHCDAERVRDTRSFATRRVRVFQLHGNGAQRACATILVDFHAREPPLLTYGLPIPPCYGKDANDRNSSLPTSTILEQAEKSGLITAAAVAGFKTMHNMLDNYFETNHCLAGVGGQNALGLAKEAVTSLDHLPIQDKVSAEWTRSREQLVTHEEKAAALGFTMDAGLSFLPLTFEHMYLDDASACSTLEFSLRIIVSDVDISQWCLRERKTIAAAAGRTYSESRLWQDGGLVAIMTQTSILRPLAFASEKPKSTL</sequence>
<dbReference type="GO" id="GO:0006637">
    <property type="term" value="P:acyl-CoA metabolic process"/>
    <property type="evidence" value="ECO:0007669"/>
    <property type="project" value="InterPro"/>
</dbReference>
<dbReference type="EMBL" id="MU001632">
    <property type="protein sequence ID" value="KAF2486552.1"/>
    <property type="molecule type" value="Genomic_DNA"/>
</dbReference>
<feature type="domain" description="Acyl-CoA thioesterase-like N-terminal HotDog" evidence="3">
    <location>
        <begin position="34"/>
        <end position="114"/>
    </location>
</feature>
<dbReference type="SUPFAM" id="SSF54637">
    <property type="entry name" value="Thioesterase/thiol ester dehydrase-isomerase"/>
    <property type="match status" value="2"/>
</dbReference>
<comment type="similarity">
    <text evidence="1">Belongs to the C/M/P thioester hydrolase family.</text>
</comment>
<dbReference type="OrthoDB" id="68328at2759"/>
<dbReference type="GO" id="GO:0005782">
    <property type="term" value="C:peroxisomal matrix"/>
    <property type="evidence" value="ECO:0007669"/>
    <property type="project" value="UniProtKB-SubCell"/>
</dbReference>
<evidence type="ECO:0000259" key="3">
    <source>
        <dbReference type="Pfam" id="PF13622"/>
    </source>
</evidence>
<gene>
    <name evidence="5" type="ORF">BDY17DRAFT_321334</name>
</gene>
<dbReference type="GO" id="GO:0047617">
    <property type="term" value="F:fatty acyl-CoA hydrolase activity"/>
    <property type="evidence" value="ECO:0007669"/>
    <property type="project" value="InterPro"/>
</dbReference>
<dbReference type="InterPro" id="IPR029069">
    <property type="entry name" value="HotDog_dom_sf"/>
</dbReference>
<dbReference type="Gene3D" id="2.40.160.210">
    <property type="entry name" value="Acyl-CoA thioesterase, double hotdog domain"/>
    <property type="match status" value="1"/>
</dbReference>
<protein>
    <submittedName>
        <fullName evidence="5">Thioesterase-like superfamily-domain-containing protein</fullName>
    </submittedName>
</protein>
<dbReference type="GeneID" id="54477606"/>
<reference evidence="5" key="1">
    <citation type="journal article" date="2020" name="Stud. Mycol.">
        <title>101 Dothideomycetes genomes: a test case for predicting lifestyles and emergence of pathogens.</title>
        <authorList>
            <person name="Haridas S."/>
            <person name="Albert R."/>
            <person name="Binder M."/>
            <person name="Bloem J."/>
            <person name="Labutti K."/>
            <person name="Salamov A."/>
            <person name="Andreopoulos B."/>
            <person name="Baker S."/>
            <person name="Barry K."/>
            <person name="Bills G."/>
            <person name="Bluhm B."/>
            <person name="Cannon C."/>
            <person name="Castanera R."/>
            <person name="Culley D."/>
            <person name="Daum C."/>
            <person name="Ezra D."/>
            <person name="Gonzalez J."/>
            <person name="Henrissat B."/>
            <person name="Kuo A."/>
            <person name="Liang C."/>
            <person name="Lipzen A."/>
            <person name="Lutzoni F."/>
            <person name="Magnuson J."/>
            <person name="Mondo S."/>
            <person name="Nolan M."/>
            <person name="Ohm R."/>
            <person name="Pangilinan J."/>
            <person name="Park H.-J."/>
            <person name="Ramirez L."/>
            <person name="Alfaro M."/>
            <person name="Sun H."/>
            <person name="Tritt A."/>
            <person name="Yoshinaga Y."/>
            <person name="Zwiers L.-H."/>
            <person name="Turgeon B."/>
            <person name="Goodwin S."/>
            <person name="Spatafora J."/>
            <person name="Crous P."/>
            <person name="Grigoriev I."/>
        </authorList>
    </citation>
    <scope>NUCLEOTIDE SEQUENCE</scope>
    <source>
        <strain evidence="5">CBS 113389</strain>
    </source>
</reference>
<evidence type="ECO:0000256" key="1">
    <source>
        <dbReference type="ARBA" id="ARBA00006538"/>
    </source>
</evidence>
<dbReference type="InterPro" id="IPR003703">
    <property type="entry name" value="Acyl_CoA_thio"/>
</dbReference>
<evidence type="ECO:0000259" key="4">
    <source>
        <dbReference type="Pfam" id="PF20789"/>
    </source>
</evidence>
<dbReference type="CDD" id="cd03444">
    <property type="entry name" value="Thioesterase_II_repeat1"/>
    <property type="match status" value="1"/>
</dbReference>
<evidence type="ECO:0000256" key="2">
    <source>
        <dbReference type="ARBA" id="ARBA00022801"/>
    </source>
</evidence>
<name>A0A6A6Q2S1_9PEZI</name>
<feature type="domain" description="Acyl-CoA thioesterase-like C-terminal" evidence="4">
    <location>
        <begin position="208"/>
        <end position="313"/>
    </location>
</feature>
<evidence type="ECO:0000313" key="5">
    <source>
        <dbReference type="EMBL" id="KAF2486552.1"/>
    </source>
</evidence>
<evidence type="ECO:0000313" key="6">
    <source>
        <dbReference type="Proteomes" id="UP000799767"/>
    </source>
</evidence>
<dbReference type="Pfam" id="PF13622">
    <property type="entry name" value="4HBT_3"/>
    <property type="match status" value="1"/>
</dbReference>
<accession>A0A6A6Q2S1</accession>
<dbReference type="PANTHER" id="PTHR11066">
    <property type="entry name" value="ACYL-COA THIOESTERASE"/>
    <property type="match status" value="1"/>
</dbReference>
<dbReference type="CDD" id="cd03445">
    <property type="entry name" value="Thioesterase_II_repeat2"/>
    <property type="match status" value="1"/>
</dbReference>
<dbReference type="InterPro" id="IPR049450">
    <property type="entry name" value="ACOT8-like_C"/>
</dbReference>